<evidence type="ECO:0000313" key="2">
    <source>
        <dbReference type="EMBL" id="GFE48838.1"/>
    </source>
</evidence>
<evidence type="ECO:0000256" key="1">
    <source>
        <dbReference type="SAM" id="Phobius"/>
    </source>
</evidence>
<reference evidence="2 3" key="1">
    <citation type="submission" date="2019-12" db="EMBL/GenBank/DDBJ databases">
        <title>Roseobacter cerasinus sp. nov., isolated from seawater around aquaculture.</title>
        <authorList>
            <person name="Muramatsu S."/>
            <person name="Takabe Y."/>
            <person name="Mori K."/>
            <person name="Takaichi S."/>
            <person name="Hanada S."/>
        </authorList>
    </citation>
    <scope>NUCLEOTIDE SEQUENCE [LARGE SCALE GENOMIC DNA]</scope>
    <source>
        <strain evidence="2 3">AI77</strain>
    </source>
</reference>
<keyword evidence="1" id="KW-0812">Transmembrane</keyword>
<accession>A0A640VK58</accession>
<proteinExistence type="predicted"/>
<keyword evidence="3" id="KW-1185">Reference proteome</keyword>
<feature type="transmembrane region" description="Helical" evidence="1">
    <location>
        <begin position="168"/>
        <end position="187"/>
    </location>
</feature>
<organism evidence="2 3">
    <name type="scientific">Roseobacter cerasinus</name>
    <dbReference type="NCBI Taxonomy" id="2602289"/>
    <lineage>
        <taxon>Bacteria</taxon>
        <taxon>Pseudomonadati</taxon>
        <taxon>Pseudomonadota</taxon>
        <taxon>Alphaproteobacteria</taxon>
        <taxon>Rhodobacterales</taxon>
        <taxon>Roseobacteraceae</taxon>
        <taxon>Roseobacter</taxon>
    </lineage>
</organism>
<name>A0A640VK58_9RHOB</name>
<dbReference type="Proteomes" id="UP000436522">
    <property type="component" value="Unassembled WGS sequence"/>
</dbReference>
<dbReference type="OrthoDB" id="9850759at2"/>
<dbReference type="RefSeq" id="WP_159974693.1">
    <property type="nucleotide sequence ID" value="NZ_BLIV01000001.1"/>
</dbReference>
<gene>
    <name evidence="2" type="ORF">So717_05910</name>
</gene>
<dbReference type="EMBL" id="BLIV01000001">
    <property type="protein sequence ID" value="GFE48838.1"/>
    <property type="molecule type" value="Genomic_DNA"/>
</dbReference>
<protein>
    <submittedName>
        <fullName evidence="2">Uncharacterized protein</fullName>
    </submittedName>
</protein>
<comment type="caution">
    <text evidence="2">The sequence shown here is derived from an EMBL/GenBank/DDBJ whole genome shotgun (WGS) entry which is preliminary data.</text>
</comment>
<keyword evidence="1" id="KW-1133">Transmembrane helix</keyword>
<evidence type="ECO:0000313" key="3">
    <source>
        <dbReference type="Proteomes" id="UP000436522"/>
    </source>
</evidence>
<dbReference type="AlphaFoldDB" id="A0A640VK58"/>
<sequence>MTEYDWIEELSDKLETVEGPPLEIWRDTLNIGMTAVGSRISAQTKVEDDNLLKSEFAEFMVTLANDLGVGIPAVLASEAEEMLADLVRFSKKTRQQELRSKLRAKAKGDPNDRTLSKEVIASINPLIAELRERVAALNLSERHSARLGQKISEFEQELRKQHITLGRLLPAIAIIGAVITSGVAVLADGPDALETLGKITALIGYDGLEDEDQKLLETEAKPLALPAPPIEE</sequence>
<keyword evidence="1" id="KW-0472">Membrane</keyword>